<gene>
    <name evidence="8 9" type="primary">rodA</name>
    <name evidence="9" type="ORF">ACFQGU_14555</name>
</gene>
<evidence type="ECO:0000256" key="8">
    <source>
        <dbReference type="HAMAP-Rule" id="MF_02079"/>
    </source>
</evidence>
<evidence type="ECO:0000256" key="5">
    <source>
        <dbReference type="ARBA" id="ARBA00022989"/>
    </source>
</evidence>
<keyword evidence="10" id="KW-1185">Reference proteome</keyword>
<evidence type="ECO:0000256" key="4">
    <source>
        <dbReference type="ARBA" id="ARBA00022960"/>
    </source>
</evidence>
<proteinExistence type="inferred from homology"/>
<evidence type="ECO:0000256" key="2">
    <source>
        <dbReference type="ARBA" id="ARBA00004752"/>
    </source>
</evidence>
<comment type="similarity">
    <text evidence="8">Belongs to the SEDS family. MrdB/RodA subfamily.</text>
</comment>
<dbReference type="EC" id="2.4.99.28" evidence="8"/>
<comment type="function">
    <text evidence="8">Peptidoglycan polymerase that is essential for cell wall elongation.</text>
</comment>
<keyword evidence="8" id="KW-0961">Cell wall biogenesis/degradation</keyword>
<sequence>MTLAYKSPTAPPRKRESALRRVDWTLVLVALALSVLGALLVWSATSGKLSTYDNDPQAYLKKHLINLVIGVALAVLVSRFDYRLLRAYTPILWVVSVIGLVVVLSPIGTEINGAQAWISLPAGFTIQPSEFAKIAIILGMSMLLSEKRDAEDEPRDIDVFYALLVAAVPIGLVMLQPDLGTVMVTACAVFGIIAVSGAKTRWLVGILATAAIGSFVALQVGILKQYQVDRLTAFADPANDPRGIGYNTQQARIAIGSGGWFGQGLFEGPQTQGRFVPYNQTDFVYSVAGEELGFAGAAAIIVLLGVLLWRAVRIAIRASDLFGRLVASGIAVWIGFQAFENIGMNLGIMPVTGVPLPFVSYGGTSMFANWIAIGLLLNVHMKTKEK</sequence>
<dbReference type="PANTHER" id="PTHR30474">
    <property type="entry name" value="CELL CYCLE PROTEIN"/>
    <property type="match status" value="1"/>
</dbReference>
<dbReference type="InterPro" id="IPR001182">
    <property type="entry name" value="FtsW/RodA"/>
</dbReference>
<feature type="transmembrane region" description="Helical" evidence="8">
    <location>
        <begin position="21"/>
        <end position="43"/>
    </location>
</feature>
<dbReference type="NCBIfam" id="TIGR02210">
    <property type="entry name" value="rodA_shape"/>
    <property type="match status" value="1"/>
</dbReference>
<dbReference type="HAMAP" id="MF_02079">
    <property type="entry name" value="PGT_RodA"/>
    <property type="match status" value="1"/>
</dbReference>
<dbReference type="PROSITE" id="PS00428">
    <property type="entry name" value="FTSW_RODA_SPOVE"/>
    <property type="match status" value="1"/>
</dbReference>
<feature type="transmembrane region" description="Helical" evidence="8">
    <location>
        <begin position="63"/>
        <end position="80"/>
    </location>
</feature>
<keyword evidence="8" id="KW-1003">Cell membrane</keyword>
<dbReference type="InterPro" id="IPR011923">
    <property type="entry name" value="RodA/MrdB"/>
</dbReference>
<comment type="pathway">
    <text evidence="2 8">Cell wall biogenesis; peptidoglycan biosynthesis.</text>
</comment>
<feature type="transmembrane region" description="Helical" evidence="8">
    <location>
        <begin position="87"/>
        <end position="108"/>
    </location>
</feature>
<protein>
    <recommendedName>
        <fullName evidence="8">Peptidoglycan glycosyltransferase RodA</fullName>
        <shortName evidence="8">PGT</shortName>
        <ecNumber evidence="8">2.4.99.28</ecNumber>
    </recommendedName>
    <alternativeName>
        <fullName evidence="8">Cell elongation protein RodA</fullName>
    </alternativeName>
    <alternativeName>
        <fullName evidence="8">Cell wall polymerase</fullName>
    </alternativeName>
    <alternativeName>
        <fullName evidence="8">Peptidoglycan polymerase</fullName>
        <shortName evidence="8">PG polymerase</shortName>
    </alternativeName>
</protein>
<keyword evidence="8" id="KW-0808">Transferase</keyword>
<feature type="transmembrane region" description="Helical" evidence="8">
    <location>
        <begin position="292"/>
        <end position="309"/>
    </location>
</feature>
<evidence type="ECO:0000256" key="6">
    <source>
        <dbReference type="ARBA" id="ARBA00023136"/>
    </source>
</evidence>
<dbReference type="InterPro" id="IPR018365">
    <property type="entry name" value="Cell_cycle_FtsW-rel_CS"/>
</dbReference>
<comment type="caution">
    <text evidence="9">The sequence shown here is derived from an EMBL/GenBank/DDBJ whole genome shotgun (WGS) entry which is preliminary data.</text>
</comment>
<feature type="transmembrane region" description="Helical" evidence="8">
    <location>
        <begin position="321"/>
        <end position="339"/>
    </location>
</feature>
<keyword evidence="5 8" id="KW-1133">Transmembrane helix</keyword>
<dbReference type="PANTHER" id="PTHR30474:SF14">
    <property type="entry name" value="CELL CYCLE PROTEIN"/>
    <property type="match status" value="1"/>
</dbReference>
<dbReference type="Proteomes" id="UP001596138">
    <property type="component" value="Unassembled WGS sequence"/>
</dbReference>
<feature type="transmembrane region" description="Helical" evidence="8">
    <location>
        <begin position="359"/>
        <end position="379"/>
    </location>
</feature>
<keyword evidence="3 8" id="KW-0812">Transmembrane</keyword>
<dbReference type="Pfam" id="PF01098">
    <property type="entry name" value="FTSW_RODA_SPOVE"/>
    <property type="match status" value="1"/>
</dbReference>
<evidence type="ECO:0000313" key="10">
    <source>
        <dbReference type="Proteomes" id="UP001596138"/>
    </source>
</evidence>
<dbReference type="RefSeq" id="WP_386767883.1">
    <property type="nucleotide sequence ID" value="NZ_JBHSTI010000008.1"/>
</dbReference>
<evidence type="ECO:0000313" key="9">
    <source>
        <dbReference type="EMBL" id="MFC6239103.1"/>
    </source>
</evidence>
<name>A0ABW1T2Z8_9ACTN</name>
<evidence type="ECO:0000256" key="3">
    <source>
        <dbReference type="ARBA" id="ARBA00022692"/>
    </source>
</evidence>
<feature type="transmembrane region" description="Helical" evidence="8">
    <location>
        <begin position="179"/>
        <end position="195"/>
    </location>
</feature>
<feature type="transmembrane region" description="Helical" evidence="8">
    <location>
        <begin position="128"/>
        <end position="145"/>
    </location>
</feature>
<comment type="catalytic activity">
    <reaction evidence="7 8">
        <text>[GlcNAc-(1-&gt;4)-Mur2Ac(oyl-L-Ala-gamma-D-Glu-L-Lys-D-Ala-D-Ala)](n)-di-trans,octa-cis-undecaprenyl diphosphate + beta-D-GlcNAc-(1-&gt;4)-Mur2Ac(oyl-L-Ala-gamma-D-Glu-L-Lys-D-Ala-D-Ala)-di-trans,octa-cis-undecaprenyl diphosphate = [GlcNAc-(1-&gt;4)-Mur2Ac(oyl-L-Ala-gamma-D-Glu-L-Lys-D-Ala-D-Ala)](n+1)-di-trans,octa-cis-undecaprenyl diphosphate + di-trans,octa-cis-undecaprenyl diphosphate + H(+)</text>
        <dbReference type="Rhea" id="RHEA:23708"/>
        <dbReference type="Rhea" id="RHEA-COMP:9602"/>
        <dbReference type="Rhea" id="RHEA-COMP:9603"/>
        <dbReference type="ChEBI" id="CHEBI:15378"/>
        <dbReference type="ChEBI" id="CHEBI:58405"/>
        <dbReference type="ChEBI" id="CHEBI:60033"/>
        <dbReference type="ChEBI" id="CHEBI:78435"/>
        <dbReference type="EC" id="2.4.99.28"/>
    </reaction>
</comment>
<feature type="transmembrane region" description="Helical" evidence="8">
    <location>
        <begin position="157"/>
        <end position="173"/>
    </location>
</feature>
<comment type="subcellular location">
    <subcellularLocation>
        <location evidence="8">Cell membrane</location>
        <topology evidence="8">Multi-pass membrane protein</topology>
    </subcellularLocation>
    <subcellularLocation>
        <location evidence="1">Membrane</location>
        <topology evidence="1">Multi-pass membrane protein</topology>
    </subcellularLocation>
</comment>
<keyword evidence="6 8" id="KW-0472">Membrane</keyword>
<keyword evidence="4 8" id="KW-0133">Cell shape</keyword>
<feature type="transmembrane region" description="Helical" evidence="8">
    <location>
        <begin position="202"/>
        <end position="222"/>
    </location>
</feature>
<evidence type="ECO:0000256" key="1">
    <source>
        <dbReference type="ARBA" id="ARBA00004141"/>
    </source>
</evidence>
<reference evidence="10" key="1">
    <citation type="journal article" date="2019" name="Int. J. Syst. Evol. Microbiol.">
        <title>The Global Catalogue of Microorganisms (GCM) 10K type strain sequencing project: providing services to taxonomists for standard genome sequencing and annotation.</title>
        <authorList>
            <consortium name="The Broad Institute Genomics Platform"/>
            <consortium name="The Broad Institute Genome Sequencing Center for Infectious Disease"/>
            <person name="Wu L."/>
            <person name="Ma J."/>
        </authorList>
    </citation>
    <scope>NUCLEOTIDE SEQUENCE [LARGE SCALE GENOMIC DNA]</scope>
    <source>
        <strain evidence="10">CGMCC 4.7317</strain>
    </source>
</reference>
<keyword evidence="8" id="KW-0328">Glycosyltransferase</keyword>
<organism evidence="9 10">
    <name type="scientific">Longivirga aurantiaca</name>
    <dbReference type="NCBI Taxonomy" id="1837743"/>
    <lineage>
        <taxon>Bacteria</taxon>
        <taxon>Bacillati</taxon>
        <taxon>Actinomycetota</taxon>
        <taxon>Actinomycetes</taxon>
        <taxon>Sporichthyales</taxon>
        <taxon>Sporichthyaceae</taxon>
        <taxon>Longivirga</taxon>
    </lineage>
</organism>
<dbReference type="EMBL" id="JBHSTI010000008">
    <property type="protein sequence ID" value="MFC6239103.1"/>
    <property type="molecule type" value="Genomic_DNA"/>
</dbReference>
<evidence type="ECO:0000256" key="7">
    <source>
        <dbReference type="ARBA" id="ARBA00049902"/>
    </source>
</evidence>
<keyword evidence="8" id="KW-0573">Peptidoglycan synthesis</keyword>
<accession>A0ABW1T2Z8</accession>